<organism evidence="8 9">
    <name type="scientific">Desulfolutivibrio sulfodismutans</name>
    <dbReference type="NCBI Taxonomy" id="63561"/>
    <lineage>
        <taxon>Bacteria</taxon>
        <taxon>Pseudomonadati</taxon>
        <taxon>Thermodesulfobacteriota</taxon>
        <taxon>Desulfovibrionia</taxon>
        <taxon>Desulfovibrionales</taxon>
        <taxon>Desulfovibrionaceae</taxon>
        <taxon>Desulfolutivibrio</taxon>
    </lineage>
</organism>
<keyword evidence="3" id="KW-0479">Metal-binding</keyword>
<evidence type="ECO:0000313" key="8">
    <source>
        <dbReference type="EMBL" id="NDY55458.1"/>
    </source>
</evidence>
<keyword evidence="4" id="KW-0408">Iron</keyword>
<dbReference type="Gene3D" id="3.40.50.280">
    <property type="entry name" value="Cobalamin-binding domain"/>
    <property type="match status" value="1"/>
</dbReference>
<keyword evidence="5" id="KW-0411">Iron-sulfur</keyword>
<dbReference type="Pfam" id="PF02310">
    <property type="entry name" value="B12-binding"/>
    <property type="match status" value="1"/>
</dbReference>
<dbReference type="InterPro" id="IPR007197">
    <property type="entry name" value="rSAM"/>
</dbReference>
<dbReference type="InterPro" id="IPR058240">
    <property type="entry name" value="rSAM_sf"/>
</dbReference>
<accession>A0A7K3NH07</accession>
<dbReference type="InterPro" id="IPR051198">
    <property type="entry name" value="BchE-like"/>
</dbReference>
<sequence>MNRITLLAPTPPDLSAFGVRSLSASLRAAGVSARIVFLPGAIGRLRPDGGFAYAYPARELAAVRELCEGSTFVGVSAMTPFFDRAAQLSQTVRQLGIPVVWGGVHATLRPAEALLHADFVCVGEGEKALAALAWLPLPAGEGAVLPPGIHCRSGTASAPSPDFAPAPLTADLDSLPPFDFSCEQHYLIAPGKAARVLDAPLMERLLPLVPGPKGTLRRVYRTMADRGCPHNCAYCNVPTVKALHAADPVPFFRHRSPEHVIAELVAALGRFPSVAAVQFFDDTFFAKPLSWFEEFAVLYARRVGLPFYCQASPATLDAGKLDLLLDAGLCFVEMGVQTGSERIRRIFRRKESVARIESCGRMIASRRARLLPPVYHVIIDSPWETHDDLMDTVRLLANLPKPYGLAISSLVFFPGTALHARAVAEGLLQDETAQVYRRPFHVPPHRTYPGFLLYLLTFQNLPEPVMRLLLRPGLAAWFGRAKPVWFYRLGYVAGEAFRLACKGVRAMLQGDWRRVGAWLAARLGGEPGSRGRMGE</sequence>
<evidence type="ECO:0000256" key="1">
    <source>
        <dbReference type="ARBA" id="ARBA00001966"/>
    </source>
</evidence>
<dbReference type="Proteomes" id="UP000469724">
    <property type="component" value="Unassembled WGS sequence"/>
</dbReference>
<dbReference type="Pfam" id="PF04055">
    <property type="entry name" value="Radical_SAM"/>
    <property type="match status" value="1"/>
</dbReference>
<dbReference type="Gene3D" id="3.80.30.20">
    <property type="entry name" value="tm_1862 like domain"/>
    <property type="match status" value="1"/>
</dbReference>
<evidence type="ECO:0000259" key="6">
    <source>
        <dbReference type="PROSITE" id="PS51332"/>
    </source>
</evidence>
<dbReference type="PROSITE" id="PS51918">
    <property type="entry name" value="RADICAL_SAM"/>
    <property type="match status" value="1"/>
</dbReference>
<dbReference type="EMBL" id="JAAGRQ010000005">
    <property type="protein sequence ID" value="NDY55458.1"/>
    <property type="molecule type" value="Genomic_DNA"/>
</dbReference>
<gene>
    <name evidence="8" type="ORF">G3N56_01700</name>
</gene>
<evidence type="ECO:0000256" key="4">
    <source>
        <dbReference type="ARBA" id="ARBA00023004"/>
    </source>
</evidence>
<dbReference type="SFLD" id="SFLDG01082">
    <property type="entry name" value="B12-binding_domain_containing"/>
    <property type="match status" value="1"/>
</dbReference>
<dbReference type="AlphaFoldDB" id="A0A7K3NH07"/>
<evidence type="ECO:0000256" key="3">
    <source>
        <dbReference type="ARBA" id="ARBA00022723"/>
    </source>
</evidence>
<dbReference type="SMART" id="SM00729">
    <property type="entry name" value="Elp3"/>
    <property type="match status" value="1"/>
</dbReference>
<dbReference type="InterPro" id="IPR006638">
    <property type="entry name" value="Elp3/MiaA/NifB-like_rSAM"/>
</dbReference>
<evidence type="ECO:0000313" key="9">
    <source>
        <dbReference type="Proteomes" id="UP000469724"/>
    </source>
</evidence>
<name>A0A7K3NH07_9BACT</name>
<dbReference type="GO" id="GO:0031419">
    <property type="term" value="F:cobalamin binding"/>
    <property type="evidence" value="ECO:0007669"/>
    <property type="project" value="InterPro"/>
</dbReference>
<dbReference type="PANTHER" id="PTHR43409">
    <property type="entry name" value="ANAEROBIC MAGNESIUM-PROTOPORPHYRIN IX MONOMETHYL ESTER CYCLASE-RELATED"/>
    <property type="match status" value="1"/>
</dbReference>
<dbReference type="PANTHER" id="PTHR43409:SF7">
    <property type="entry name" value="BLL1977 PROTEIN"/>
    <property type="match status" value="1"/>
</dbReference>
<dbReference type="CDD" id="cd01335">
    <property type="entry name" value="Radical_SAM"/>
    <property type="match status" value="1"/>
</dbReference>
<dbReference type="GO" id="GO:0003824">
    <property type="term" value="F:catalytic activity"/>
    <property type="evidence" value="ECO:0007669"/>
    <property type="project" value="InterPro"/>
</dbReference>
<dbReference type="SFLD" id="SFLDS00029">
    <property type="entry name" value="Radical_SAM"/>
    <property type="match status" value="1"/>
</dbReference>
<evidence type="ECO:0000256" key="2">
    <source>
        <dbReference type="ARBA" id="ARBA00022691"/>
    </source>
</evidence>
<proteinExistence type="predicted"/>
<evidence type="ECO:0000259" key="7">
    <source>
        <dbReference type="PROSITE" id="PS51918"/>
    </source>
</evidence>
<comment type="caution">
    <text evidence="8">The sequence shown here is derived from an EMBL/GenBank/DDBJ whole genome shotgun (WGS) entry which is preliminary data.</text>
</comment>
<feature type="domain" description="Radical SAM core" evidence="7">
    <location>
        <begin position="212"/>
        <end position="452"/>
    </location>
</feature>
<evidence type="ECO:0000256" key="5">
    <source>
        <dbReference type="ARBA" id="ARBA00023014"/>
    </source>
</evidence>
<reference evidence="8 9" key="1">
    <citation type="submission" date="2020-02" db="EMBL/GenBank/DDBJ databases">
        <title>Comparative genomics of sulfur disproportionating microorganisms.</title>
        <authorList>
            <person name="Ward L.M."/>
            <person name="Bertran E."/>
            <person name="Johnston D.T."/>
        </authorList>
    </citation>
    <scope>NUCLEOTIDE SEQUENCE [LARGE SCALE GENOMIC DNA]</scope>
    <source>
        <strain evidence="8 9">DSM 3696</strain>
    </source>
</reference>
<dbReference type="PROSITE" id="PS51332">
    <property type="entry name" value="B12_BINDING"/>
    <property type="match status" value="1"/>
</dbReference>
<dbReference type="SUPFAM" id="SSF102114">
    <property type="entry name" value="Radical SAM enzymes"/>
    <property type="match status" value="1"/>
</dbReference>
<dbReference type="GO" id="GO:0051536">
    <property type="term" value="F:iron-sulfur cluster binding"/>
    <property type="evidence" value="ECO:0007669"/>
    <property type="project" value="UniProtKB-KW"/>
</dbReference>
<dbReference type="InterPro" id="IPR006158">
    <property type="entry name" value="Cobalamin-bd"/>
</dbReference>
<keyword evidence="9" id="KW-1185">Reference proteome</keyword>
<protein>
    <submittedName>
        <fullName evidence="8">Radical SAM protein</fullName>
    </submittedName>
</protein>
<comment type="cofactor">
    <cofactor evidence="1">
        <name>[4Fe-4S] cluster</name>
        <dbReference type="ChEBI" id="CHEBI:49883"/>
    </cofactor>
</comment>
<feature type="domain" description="B12-binding" evidence="6">
    <location>
        <begin position="2"/>
        <end position="143"/>
    </location>
</feature>
<dbReference type="InterPro" id="IPR023404">
    <property type="entry name" value="rSAM_horseshoe"/>
</dbReference>
<dbReference type="RefSeq" id="WP_163300516.1">
    <property type="nucleotide sequence ID" value="NZ_JAAGRQ010000005.1"/>
</dbReference>
<dbReference type="GO" id="GO:0046872">
    <property type="term" value="F:metal ion binding"/>
    <property type="evidence" value="ECO:0007669"/>
    <property type="project" value="UniProtKB-KW"/>
</dbReference>
<keyword evidence="2" id="KW-0949">S-adenosyl-L-methionine</keyword>